<dbReference type="SUPFAM" id="SSF51206">
    <property type="entry name" value="cAMP-binding domain-like"/>
    <property type="match status" value="1"/>
</dbReference>
<dbReference type="Pfam" id="PF13545">
    <property type="entry name" value="HTH_Crp_2"/>
    <property type="match status" value="1"/>
</dbReference>
<evidence type="ECO:0000256" key="3">
    <source>
        <dbReference type="ARBA" id="ARBA00023163"/>
    </source>
</evidence>
<evidence type="ECO:0000256" key="1">
    <source>
        <dbReference type="ARBA" id="ARBA00023015"/>
    </source>
</evidence>
<proteinExistence type="predicted"/>
<keyword evidence="2" id="KW-0238">DNA-binding</keyword>
<accession>A0A1M6QR39</accession>
<keyword evidence="1" id="KW-0805">Transcription regulation</keyword>
<reference evidence="5 6" key="1">
    <citation type="submission" date="2016-11" db="EMBL/GenBank/DDBJ databases">
        <authorList>
            <person name="Jaros S."/>
            <person name="Januszkiewicz K."/>
            <person name="Wedrychowicz H."/>
        </authorList>
    </citation>
    <scope>NUCLEOTIDE SEQUENCE [LARGE SCALE GENOMIC DNA]</scope>
    <source>
        <strain evidence="5 6">DSM 15929</strain>
    </source>
</reference>
<dbReference type="SMART" id="SM00419">
    <property type="entry name" value="HTH_CRP"/>
    <property type="match status" value="1"/>
</dbReference>
<evidence type="ECO:0000313" key="6">
    <source>
        <dbReference type="Proteomes" id="UP000184386"/>
    </source>
</evidence>
<gene>
    <name evidence="5" type="ORF">SAMN02745136_01989</name>
</gene>
<dbReference type="AlphaFoldDB" id="A0A1M6QR39"/>
<dbReference type="GO" id="GO:0003677">
    <property type="term" value="F:DNA binding"/>
    <property type="evidence" value="ECO:0007669"/>
    <property type="project" value="UniProtKB-KW"/>
</dbReference>
<dbReference type="InterPro" id="IPR000595">
    <property type="entry name" value="cNMP-bd_dom"/>
</dbReference>
<dbReference type="CDD" id="cd00038">
    <property type="entry name" value="CAP_ED"/>
    <property type="match status" value="1"/>
</dbReference>
<feature type="domain" description="HTH crp-type" evidence="4">
    <location>
        <begin position="152"/>
        <end position="218"/>
    </location>
</feature>
<dbReference type="Pfam" id="PF00027">
    <property type="entry name" value="cNMP_binding"/>
    <property type="match status" value="1"/>
</dbReference>
<sequence length="225" mass="25816">MLKEQDVNYISHAFTFWDKLNEGEKNRLLNSTLPVQYEKGTRIHSGSNDCIGILLIKKGELRVYILSEEGKEVTLFRLREDNICILSASCILDNITFDVHIDAECDSEVLLVDAASYQQLCLNNIYADNFINKLTIDAFSEVMWAMEQILFMSFDKRLAIFLLDETVRSGSDTIELTHEQIAKYVGSAREVVSRMMKYFAQEGIVELYRGGVKVINKKKLRELIP</sequence>
<evidence type="ECO:0000259" key="4">
    <source>
        <dbReference type="PROSITE" id="PS51063"/>
    </source>
</evidence>
<keyword evidence="3" id="KW-0804">Transcription</keyword>
<dbReference type="Proteomes" id="UP000184386">
    <property type="component" value="Unassembled WGS sequence"/>
</dbReference>
<dbReference type="InterPro" id="IPR036388">
    <property type="entry name" value="WH-like_DNA-bd_sf"/>
</dbReference>
<dbReference type="CDD" id="cd00092">
    <property type="entry name" value="HTH_CRP"/>
    <property type="match status" value="1"/>
</dbReference>
<dbReference type="PRINTS" id="PR00034">
    <property type="entry name" value="HTHCRP"/>
</dbReference>
<dbReference type="Gene3D" id="1.10.10.10">
    <property type="entry name" value="Winged helix-like DNA-binding domain superfamily/Winged helix DNA-binding domain"/>
    <property type="match status" value="1"/>
</dbReference>
<keyword evidence="6" id="KW-1185">Reference proteome</keyword>
<dbReference type="STRING" id="1121322.SAMN02745136_01989"/>
<dbReference type="EMBL" id="FRAC01000010">
    <property type="protein sequence ID" value="SHK22560.1"/>
    <property type="molecule type" value="Genomic_DNA"/>
</dbReference>
<dbReference type="Gene3D" id="2.60.120.10">
    <property type="entry name" value="Jelly Rolls"/>
    <property type="match status" value="1"/>
</dbReference>
<evidence type="ECO:0000313" key="5">
    <source>
        <dbReference type="EMBL" id="SHK22560.1"/>
    </source>
</evidence>
<dbReference type="SUPFAM" id="SSF46785">
    <property type="entry name" value="Winged helix' DNA-binding domain"/>
    <property type="match status" value="1"/>
</dbReference>
<evidence type="ECO:0000256" key="2">
    <source>
        <dbReference type="ARBA" id="ARBA00023125"/>
    </source>
</evidence>
<name>A0A1M6QR39_9FIRM</name>
<dbReference type="InterPro" id="IPR014710">
    <property type="entry name" value="RmlC-like_jellyroll"/>
</dbReference>
<organism evidence="5 6">
    <name type="scientific">Anaerocolumna jejuensis DSM 15929</name>
    <dbReference type="NCBI Taxonomy" id="1121322"/>
    <lineage>
        <taxon>Bacteria</taxon>
        <taxon>Bacillati</taxon>
        <taxon>Bacillota</taxon>
        <taxon>Clostridia</taxon>
        <taxon>Lachnospirales</taxon>
        <taxon>Lachnospiraceae</taxon>
        <taxon>Anaerocolumna</taxon>
    </lineage>
</organism>
<dbReference type="InterPro" id="IPR036390">
    <property type="entry name" value="WH_DNA-bd_sf"/>
</dbReference>
<dbReference type="RefSeq" id="WP_073275776.1">
    <property type="nucleotide sequence ID" value="NZ_FRAC01000010.1"/>
</dbReference>
<dbReference type="InterPro" id="IPR012318">
    <property type="entry name" value="HTH_CRP"/>
</dbReference>
<protein>
    <submittedName>
        <fullName evidence="5">CRP/FNR family transcriptional regulator, anaerobic regulatory protein</fullName>
    </submittedName>
</protein>
<dbReference type="InterPro" id="IPR018490">
    <property type="entry name" value="cNMP-bd_dom_sf"/>
</dbReference>
<dbReference type="GO" id="GO:0006355">
    <property type="term" value="P:regulation of DNA-templated transcription"/>
    <property type="evidence" value="ECO:0007669"/>
    <property type="project" value="InterPro"/>
</dbReference>
<dbReference type="OrthoDB" id="9776746at2"/>
<dbReference type="PROSITE" id="PS51063">
    <property type="entry name" value="HTH_CRP_2"/>
    <property type="match status" value="1"/>
</dbReference>